<gene>
    <name evidence="1" type="ORF">NE686_00545</name>
</gene>
<evidence type="ECO:0000313" key="1">
    <source>
        <dbReference type="EMBL" id="MCQ4921557.1"/>
    </source>
</evidence>
<dbReference type="Proteomes" id="UP001524478">
    <property type="component" value="Unassembled WGS sequence"/>
</dbReference>
<name>A0ABT1S659_9FIRM</name>
<protein>
    <submittedName>
        <fullName evidence="1">Uncharacterized protein</fullName>
    </submittedName>
</protein>
<comment type="caution">
    <text evidence="1">The sequence shown here is derived from an EMBL/GenBank/DDBJ whole genome shotgun (WGS) entry which is preliminary data.</text>
</comment>
<keyword evidence="2" id="KW-1185">Reference proteome</keyword>
<evidence type="ECO:0000313" key="2">
    <source>
        <dbReference type="Proteomes" id="UP001524478"/>
    </source>
</evidence>
<proteinExistence type="predicted"/>
<accession>A0ABT1S659</accession>
<dbReference type="EMBL" id="JANGAC010000001">
    <property type="protein sequence ID" value="MCQ4921557.1"/>
    <property type="molecule type" value="Genomic_DNA"/>
</dbReference>
<sequence length="122" mass="13974">MGSNLYYKKYIEKLIDSDPTNIVITRIEKISDEYKGYIEKPIEITETVTFYQKKSNRQTVNESGVVIGYMATSIEKILAKGNANILEGDTFKASGREYKVSFVNSYLDICKQIELEVIKNEL</sequence>
<organism evidence="1 2">
    <name type="scientific">Tissierella carlieri</name>
    <dbReference type="NCBI Taxonomy" id="689904"/>
    <lineage>
        <taxon>Bacteria</taxon>
        <taxon>Bacillati</taxon>
        <taxon>Bacillota</taxon>
        <taxon>Tissierellia</taxon>
        <taxon>Tissierellales</taxon>
        <taxon>Tissierellaceae</taxon>
        <taxon>Tissierella</taxon>
    </lineage>
</organism>
<dbReference type="RefSeq" id="WP_256310077.1">
    <property type="nucleotide sequence ID" value="NZ_JANGAC010000001.1"/>
</dbReference>
<reference evidence="1 2" key="1">
    <citation type="submission" date="2022-06" db="EMBL/GenBank/DDBJ databases">
        <title>Isolation of gut microbiota from human fecal samples.</title>
        <authorList>
            <person name="Pamer E.G."/>
            <person name="Barat B."/>
            <person name="Waligurski E."/>
            <person name="Medina S."/>
            <person name="Paddock L."/>
            <person name="Mostad J."/>
        </authorList>
    </citation>
    <scope>NUCLEOTIDE SEQUENCE [LARGE SCALE GENOMIC DNA]</scope>
    <source>
        <strain evidence="1 2">DFI.7.95</strain>
    </source>
</reference>